<evidence type="ECO:0000256" key="5">
    <source>
        <dbReference type="ARBA" id="ARBA00022679"/>
    </source>
</evidence>
<evidence type="ECO:0000313" key="15">
    <source>
        <dbReference type="Proteomes" id="UP000054304"/>
    </source>
</evidence>
<feature type="chain" id="PRO_5005111804" description="1,3-beta-glucanosyltransferase" evidence="12">
    <location>
        <begin position="23"/>
        <end position="477"/>
    </location>
</feature>
<dbReference type="FunFam" id="3.20.20.80:FF:000032">
    <property type="entry name" value="1,3-beta-glucanosyltransferase"/>
    <property type="match status" value="1"/>
</dbReference>
<dbReference type="Pfam" id="PF03198">
    <property type="entry name" value="Glyco_hydro_72"/>
    <property type="match status" value="1"/>
</dbReference>
<feature type="region of interest" description="Disordered" evidence="13">
    <location>
        <begin position="408"/>
        <end position="451"/>
    </location>
</feature>
<feature type="signal peptide" evidence="12">
    <location>
        <begin position="1"/>
        <end position="22"/>
    </location>
</feature>
<dbReference type="GO" id="GO:0005886">
    <property type="term" value="C:plasma membrane"/>
    <property type="evidence" value="ECO:0007669"/>
    <property type="project" value="UniProtKB-SubCell"/>
</dbReference>
<gene>
    <name evidence="14" type="ORF">LALA0_S01e10110g</name>
</gene>
<dbReference type="HOGENOM" id="CLU_021855_1_0_1"/>
<dbReference type="PANTHER" id="PTHR31468">
    <property type="entry name" value="1,3-BETA-GLUCANOSYLTRANSFERASE GAS1"/>
    <property type="match status" value="1"/>
</dbReference>
<dbReference type="GO" id="GO:0071970">
    <property type="term" value="P:fungal-type cell wall (1-&gt;3)-beta-D-glucan biosynthetic process"/>
    <property type="evidence" value="ECO:0007669"/>
    <property type="project" value="TreeGrafter"/>
</dbReference>
<dbReference type="InterPro" id="IPR004886">
    <property type="entry name" value="Glucanosyltransferase"/>
</dbReference>
<dbReference type="RefSeq" id="XP_022626651.1">
    <property type="nucleotide sequence ID" value="XM_022774567.1"/>
</dbReference>
<protein>
    <recommendedName>
        <fullName evidence="12">1,3-beta-glucanosyltransferase</fullName>
        <ecNumber evidence="12">2.4.1.-</ecNumber>
    </recommendedName>
</protein>
<comment type="similarity">
    <text evidence="3 12">Belongs to the glycosyl hydrolase 72 family.</text>
</comment>
<keyword evidence="11" id="KW-0961">Cell wall biogenesis/degradation</keyword>
<evidence type="ECO:0000256" key="3">
    <source>
        <dbReference type="ARBA" id="ARBA00007528"/>
    </source>
</evidence>
<keyword evidence="10 12" id="KW-0449">Lipoprotein</keyword>
<dbReference type="STRING" id="1245769.A0A0C7N1J2"/>
<evidence type="ECO:0000256" key="2">
    <source>
        <dbReference type="ARBA" id="ARBA00004589"/>
    </source>
</evidence>
<dbReference type="Proteomes" id="UP000054304">
    <property type="component" value="Unassembled WGS sequence"/>
</dbReference>
<dbReference type="AlphaFoldDB" id="A0A0C7N1J2"/>
<keyword evidence="7 12" id="KW-0472">Membrane</keyword>
<evidence type="ECO:0000256" key="9">
    <source>
        <dbReference type="ARBA" id="ARBA00023180"/>
    </source>
</evidence>
<evidence type="ECO:0000313" key="14">
    <source>
        <dbReference type="EMBL" id="CEP60407.1"/>
    </source>
</evidence>
<keyword evidence="4 12" id="KW-0336">GPI-anchor</keyword>
<dbReference type="GO" id="GO:0009277">
    <property type="term" value="C:fungal-type cell wall"/>
    <property type="evidence" value="ECO:0007669"/>
    <property type="project" value="EnsemblFungi"/>
</dbReference>
<evidence type="ECO:0000256" key="12">
    <source>
        <dbReference type="RuleBase" id="RU361209"/>
    </source>
</evidence>
<keyword evidence="8" id="KW-1015">Disulfide bond</keyword>
<proteinExistence type="inferred from homology"/>
<accession>A0A0C7N1J2</accession>
<dbReference type="Gene3D" id="3.20.20.80">
    <property type="entry name" value="Glycosidases"/>
    <property type="match status" value="1"/>
</dbReference>
<evidence type="ECO:0000256" key="8">
    <source>
        <dbReference type="ARBA" id="ARBA00023157"/>
    </source>
</evidence>
<dbReference type="InterPro" id="IPR017853">
    <property type="entry name" value="GH"/>
</dbReference>
<dbReference type="OrthoDB" id="421038at2759"/>
<dbReference type="GO" id="GO:0098552">
    <property type="term" value="C:side of membrane"/>
    <property type="evidence" value="ECO:0007669"/>
    <property type="project" value="UniProtKB-KW"/>
</dbReference>
<evidence type="ECO:0000256" key="13">
    <source>
        <dbReference type="SAM" id="MobiDB-lite"/>
    </source>
</evidence>
<name>A0A0C7N1J2_9SACH</name>
<comment type="function">
    <text evidence="12">Splits internally a 1,3-beta-glucan molecule and transfers the newly generated reducing end (the donor) to the non-reducing end of another 1,3-beta-glucan molecule (the acceptor) forming a 1,3-beta linkage, resulting in the elongation of 1,3-beta-glucan chains in the cell wall.</text>
</comment>
<dbReference type="GO" id="GO:0042124">
    <property type="term" value="F:1,3-beta-glucanosyltransferase activity"/>
    <property type="evidence" value="ECO:0007669"/>
    <property type="project" value="EnsemblFungi"/>
</dbReference>
<dbReference type="EC" id="2.4.1.-" evidence="12"/>
<keyword evidence="6 12" id="KW-0732">Signal</keyword>
<evidence type="ECO:0000256" key="10">
    <source>
        <dbReference type="ARBA" id="ARBA00023288"/>
    </source>
</evidence>
<keyword evidence="5 12" id="KW-0808">Transferase</keyword>
<dbReference type="PANTHER" id="PTHR31468:SF5">
    <property type="entry name" value="1,3-BETA-GLUCANOSYLTRANSFERASE GAS5"/>
    <property type="match status" value="1"/>
</dbReference>
<keyword evidence="15" id="KW-1185">Reference proteome</keyword>
<evidence type="ECO:0000256" key="7">
    <source>
        <dbReference type="ARBA" id="ARBA00023136"/>
    </source>
</evidence>
<comment type="subcellular location">
    <subcellularLocation>
        <location evidence="1">Cell envelope</location>
    </subcellularLocation>
    <subcellularLocation>
        <location evidence="12">Cell membrane</location>
        <topology evidence="12">Lipid-anchor</topology>
        <topology evidence="12">GPI-anchor</topology>
    </subcellularLocation>
    <subcellularLocation>
        <location evidence="2">Membrane</location>
        <topology evidence="2">Lipid-anchor</topology>
        <topology evidence="2">GPI-anchor</topology>
    </subcellularLocation>
</comment>
<keyword evidence="9" id="KW-0325">Glycoprotein</keyword>
<evidence type="ECO:0000256" key="1">
    <source>
        <dbReference type="ARBA" id="ARBA00004196"/>
    </source>
</evidence>
<evidence type="ECO:0000256" key="6">
    <source>
        <dbReference type="ARBA" id="ARBA00022729"/>
    </source>
</evidence>
<dbReference type="GeneID" id="34683793"/>
<evidence type="ECO:0000256" key="4">
    <source>
        <dbReference type="ARBA" id="ARBA00022622"/>
    </source>
</evidence>
<dbReference type="SUPFAM" id="SSF51445">
    <property type="entry name" value="(Trans)glycosidases"/>
    <property type="match status" value="1"/>
</dbReference>
<organism evidence="14 15">
    <name type="scientific">Lachancea lanzarotensis</name>
    <dbReference type="NCBI Taxonomy" id="1245769"/>
    <lineage>
        <taxon>Eukaryota</taxon>
        <taxon>Fungi</taxon>
        <taxon>Dikarya</taxon>
        <taxon>Ascomycota</taxon>
        <taxon>Saccharomycotina</taxon>
        <taxon>Saccharomycetes</taxon>
        <taxon>Saccharomycetales</taxon>
        <taxon>Saccharomycetaceae</taxon>
        <taxon>Lachancea</taxon>
    </lineage>
</organism>
<dbReference type="EMBL" id="LN736360">
    <property type="protein sequence ID" value="CEP60407.1"/>
    <property type="molecule type" value="Genomic_DNA"/>
</dbReference>
<evidence type="ECO:0000256" key="11">
    <source>
        <dbReference type="ARBA" id="ARBA00023316"/>
    </source>
</evidence>
<dbReference type="GO" id="GO:0031505">
    <property type="term" value="P:fungal-type cell wall organization"/>
    <property type="evidence" value="ECO:0007669"/>
    <property type="project" value="TreeGrafter"/>
</dbReference>
<sequence length="477" mass="51688">MRIGALSSVLSVLGFSASLVTANNNSLPTIEIEGNAFFNSETGERFYIRGVDYQPGGSSNLTDPLGDIEICKRDVPKFQDLGLNAVRIYTVDNTQDHTECMQMLANAGIYVILDVNTPDSSISRSDPGCSYNADYLQTVFATVDAFANYTNVLGFFAGNEVINDQTNTDTATYVKAVVRDMKKYMRARKYRQIPVGYSAADVTENVLLAAHYFNCGDDDDARIDMFGVNDYSWCGQSSFQLSGYSIKMKSYKNYSIPIFLSEFGCTKVTPRPFTEIGAIYSTQMSSVFSGGLVYEYSNEANNYGLVQIDGEDSVTTLQDYNNLKTEFQNNPNPEGDGNYSKNNNVSTCPSFESGTWEANNTLPPMPSAASAFFSKGAGQPMGTKYPTQFRCGDANISDYFRVSSGSSSSSVSNSQSSSQSSSSSASSQSSSTSTSASRSSSATSSSKSSSKSKGSAVIAVQVPTVFRAFLHVWNYVL</sequence>
<reference evidence="14 15" key="1">
    <citation type="submission" date="2014-12" db="EMBL/GenBank/DDBJ databases">
        <authorList>
            <person name="Neuveglise Cecile"/>
        </authorList>
    </citation>
    <scope>NUCLEOTIDE SEQUENCE [LARGE SCALE GENOMIC DNA]</scope>
    <source>
        <strain evidence="14 15">CBS 12615</strain>
    </source>
</reference>